<dbReference type="VEuPathDB" id="FungiDB:MUCCIDRAFT_112405"/>
<evidence type="ECO:0000256" key="4">
    <source>
        <dbReference type="ARBA" id="ARBA00022771"/>
    </source>
</evidence>
<dbReference type="InterPro" id="IPR013087">
    <property type="entry name" value="Znf_C2H2_type"/>
</dbReference>
<evidence type="ECO:0000256" key="2">
    <source>
        <dbReference type="ARBA" id="ARBA00022723"/>
    </source>
</evidence>
<dbReference type="OrthoDB" id="6336709at2759"/>
<dbReference type="FunFam" id="3.30.160.60:FF:000125">
    <property type="entry name" value="Putative zinc finger protein 143"/>
    <property type="match status" value="1"/>
</dbReference>
<dbReference type="PROSITE" id="PS50157">
    <property type="entry name" value="ZINC_FINGER_C2H2_2"/>
    <property type="match status" value="3"/>
</dbReference>
<keyword evidence="12" id="KW-1185">Reference proteome</keyword>
<dbReference type="InterPro" id="IPR036236">
    <property type="entry name" value="Znf_C2H2_sf"/>
</dbReference>
<keyword evidence="7" id="KW-0804">Transcription</keyword>
<dbReference type="GO" id="GO:0008270">
    <property type="term" value="F:zinc ion binding"/>
    <property type="evidence" value="ECO:0007669"/>
    <property type="project" value="UniProtKB-KW"/>
</dbReference>
<keyword evidence="8" id="KW-0539">Nucleus</keyword>
<dbReference type="InterPro" id="IPR051061">
    <property type="entry name" value="Zinc_finger_trans_reg"/>
</dbReference>
<dbReference type="SUPFAM" id="SSF57667">
    <property type="entry name" value="beta-beta-alpha zinc fingers"/>
    <property type="match status" value="1"/>
</dbReference>
<sequence>MNFHALKMHSLNGILTFAGFKTLDNMNDFDLSVFLHQAQQLDHQIGPKTEGQTIFLQYFHAIKKRGLDYATPNDVAPKHPCSFPGCGKSFSTKDHLARHERTHNPSREQYACTFSGCSKILKDESSLKRHKKLSHSSSHKRLPCAFPGCTKTFLDKGILDQHGKMHDANRKRYPCTFPG</sequence>
<evidence type="ECO:0000256" key="6">
    <source>
        <dbReference type="ARBA" id="ARBA00023015"/>
    </source>
</evidence>
<feature type="domain" description="C2H2-type" evidence="10">
    <location>
        <begin position="110"/>
        <end position="140"/>
    </location>
</feature>
<reference evidence="11 12" key="1">
    <citation type="submission" date="2015-06" db="EMBL/GenBank/DDBJ databases">
        <title>Expansion of signal transduction pathways in fungi by whole-genome duplication.</title>
        <authorList>
            <consortium name="DOE Joint Genome Institute"/>
            <person name="Corrochano L.M."/>
            <person name="Kuo A."/>
            <person name="Marcet-Houben M."/>
            <person name="Polaino S."/>
            <person name="Salamov A."/>
            <person name="Villalobos J.M."/>
            <person name="Alvarez M.I."/>
            <person name="Avalos J."/>
            <person name="Benito E.P."/>
            <person name="Benoit I."/>
            <person name="Burger G."/>
            <person name="Camino L.P."/>
            <person name="Canovas D."/>
            <person name="Cerda-Olmedo E."/>
            <person name="Cheng J.-F."/>
            <person name="Dominguez A."/>
            <person name="Elias M."/>
            <person name="Eslava A.P."/>
            <person name="Glaser F."/>
            <person name="Grimwood J."/>
            <person name="Gutierrez G."/>
            <person name="Heitman J."/>
            <person name="Henrissat B."/>
            <person name="Iturriaga E.A."/>
            <person name="Lang B.F."/>
            <person name="Lavin J.L."/>
            <person name="Lee S."/>
            <person name="Li W."/>
            <person name="Lindquist E."/>
            <person name="Lopez-Garcia S."/>
            <person name="Luque E.M."/>
            <person name="Marcos A.T."/>
            <person name="Martin J."/>
            <person name="Mccluskey K."/>
            <person name="Medina H.R."/>
            <person name="Miralles-Duran A."/>
            <person name="Miyazaki A."/>
            <person name="Munoz-Torres E."/>
            <person name="Oguiza J.A."/>
            <person name="Ohm R."/>
            <person name="Olmedo M."/>
            <person name="Orejas M."/>
            <person name="Ortiz-Castellanos L."/>
            <person name="Pisabarro A.G."/>
            <person name="Rodriguez-Romero J."/>
            <person name="Ruiz-Herrera J."/>
            <person name="Ruiz-Vazquez R."/>
            <person name="Sanz C."/>
            <person name="Schackwitz W."/>
            <person name="Schmutz J."/>
            <person name="Shahriari M."/>
            <person name="Shelest E."/>
            <person name="Silva-Franco F."/>
            <person name="Soanes D."/>
            <person name="Syed K."/>
            <person name="Tagua V.G."/>
            <person name="Talbot N.J."/>
            <person name="Thon M."/>
            <person name="De Vries R.P."/>
            <person name="Wiebenga A."/>
            <person name="Yadav J.S."/>
            <person name="Braun E.L."/>
            <person name="Baker S."/>
            <person name="Garre V."/>
            <person name="Horwitz B."/>
            <person name="Torres-Martinez S."/>
            <person name="Idnurm A."/>
            <person name="Herrera-Estrella A."/>
            <person name="Gabaldon T."/>
            <person name="Grigoriev I.V."/>
        </authorList>
    </citation>
    <scope>NUCLEOTIDE SEQUENCE [LARGE SCALE GENOMIC DNA]</scope>
    <source>
        <strain evidence="11 12">CBS 277.49</strain>
    </source>
</reference>
<dbReference type="GO" id="GO:0005634">
    <property type="term" value="C:nucleus"/>
    <property type="evidence" value="ECO:0007669"/>
    <property type="project" value="UniProtKB-SubCell"/>
</dbReference>
<keyword evidence="6" id="KW-0805">Transcription regulation</keyword>
<dbReference type="PROSITE" id="PS00028">
    <property type="entry name" value="ZINC_FINGER_C2H2_1"/>
    <property type="match status" value="3"/>
</dbReference>
<evidence type="ECO:0000256" key="3">
    <source>
        <dbReference type="ARBA" id="ARBA00022737"/>
    </source>
</evidence>
<proteinExistence type="predicted"/>
<dbReference type="Gene3D" id="3.30.160.60">
    <property type="entry name" value="Classic Zinc Finger"/>
    <property type="match status" value="2"/>
</dbReference>
<keyword evidence="2" id="KW-0479">Metal-binding</keyword>
<keyword evidence="4 9" id="KW-0863">Zinc-finger</keyword>
<evidence type="ECO:0000256" key="8">
    <source>
        <dbReference type="ARBA" id="ARBA00023242"/>
    </source>
</evidence>
<evidence type="ECO:0000313" key="12">
    <source>
        <dbReference type="Proteomes" id="UP000077051"/>
    </source>
</evidence>
<evidence type="ECO:0000259" key="10">
    <source>
        <dbReference type="PROSITE" id="PS50157"/>
    </source>
</evidence>
<dbReference type="AlphaFoldDB" id="A0A162QD56"/>
<keyword evidence="3" id="KW-0677">Repeat</keyword>
<dbReference type="SMART" id="SM00355">
    <property type="entry name" value="ZnF_C2H2"/>
    <property type="match status" value="3"/>
</dbReference>
<organism evidence="11 12">
    <name type="scientific">Mucor lusitanicus CBS 277.49</name>
    <dbReference type="NCBI Taxonomy" id="747725"/>
    <lineage>
        <taxon>Eukaryota</taxon>
        <taxon>Fungi</taxon>
        <taxon>Fungi incertae sedis</taxon>
        <taxon>Mucoromycota</taxon>
        <taxon>Mucoromycotina</taxon>
        <taxon>Mucoromycetes</taxon>
        <taxon>Mucorales</taxon>
        <taxon>Mucorineae</taxon>
        <taxon>Mucoraceae</taxon>
        <taxon>Mucor</taxon>
    </lineage>
</organism>
<gene>
    <name evidence="11" type="ORF">MUCCIDRAFT_112405</name>
</gene>
<keyword evidence="5" id="KW-0862">Zinc</keyword>
<dbReference type="Proteomes" id="UP000077051">
    <property type="component" value="Unassembled WGS sequence"/>
</dbReference>
<accession>A0A162QD56</accession>
<dbReference type="PANTHER" id="PTHR46179:SF13">
    <property type="entry name" value="C2H2-TYPE DOMAIN-CONTAINING PROTEIN"/>
    <property type="match status" value="1"/>
</dbReference>
<protein>
    <submittedName>
        <fullName evidence="11">C2H2-type zinc finger transcription factor</fullName>
    </submittedName>
</protein>
<dbReference type="PANTHER" id="PTHR46179">
    <property type="entry name" value="ZINC FINGER PROTEIN"/>
    <property type="match status" value="1"/>
</dbReference>
<feature type="domain" description="C2H2-type" evidence="10">
    <location>
        <begin position="79"/>
        <end position="108"/>
    </location>
</feature>
<evidence type="ECO:0000313" key="11">
    <source>
        <dbReference type="EMBL" id="OAD00980.1"/>
    </source>
</evidence>
<dbReference type="STRING" id="747725.A0A162QD56"/>
<evidence type="ECO:0000256" key="9">
    <source>
        <dbReference type="PROSITE-ProRule" id="PRU00042"/>
    </source>
</evidence>
<evidence type="ECO:0000256" key="7">
    <source>
        <dbReference type="ARBA" id="ARBA00023163"/>
    </source>
</evidence>
<evidence type="ECO:0000256" key="5">
    <source>
        <dbReference type="ARBA" id="ARBA00022833"/>
    </source>
</evidence>
<dbReference type="EMBL" id="AMYB01000006">
    <property type="protein sequence ID" value="OAD00980.1"/>
    <property type="molecule type" value="Genomic_DNA"/>
</dbReference>
<comment type="caution">
    <text evidence="11">The sequence shown here is derived from an EMBL/GenBank/DDBJ whole genome shotgun (WGS) entry which is preliminary data.</text>
</comment>
<name>A0A162QD56_MUCCL</name>
<feature type="domain" description="C2H2-type" evidence="10">
    <location>
        <begin position="142"/>
        <end position="171"/>
    </location>
</feature>
<comment type="subcellular location">
    <subcellularLocation>
        <location evidence="1">Nucleus</location>
    </subcellularLocation>
</comment>
<dbReference type="Pfam" id="PF00096">
    <property type="entry name" value="zf-C2H2"/>
    <property type="match status" value="1"/>
</dbReference>
<dbReference type="GO" id="GO:0006357">
    <property type="term" value="P:regulation of transcription by RNA polymerase II"/>
    <property type="evidence" value="ECO:0007669"/>
    <property type="project" value="TreeGrafter"/>
</dbReference>
<evidence type="ECO:0000256" key="1">
    <source>
        <dbReference type="ARBA" id="ARBA00004123"/>
    </source>
</evidence>